<accession>A0A382FBR8</accession>
<dbReference type="InterPro" id="IPR020094">
    <property type="entry name" value="TruA/RsuA/RluB/E/F_N"/>
</dbReference>
<dbReference type="Gene3D" id="3.30.70.660">
    <property type="entry name" value="Pseudouridine synthase I, catalytic domain, C-terminal subdomain"/>
    <property type="match status" value="1"/>
</dbReference>
<dbReference type="InterPro" id="IPR020095">
    <property type="entry name" value="PsdUridine_synth_TruA_C"/>
</dbReference>
<gene>
    <name evidence="5" type="ORF">METZ01_LOCUS212411</name>
</gene>
<dbReference type="AlphaFoldDB" id="A0A382FBR8"/>
<dbReference type="InterPro" id="IPR020103">
    <property type="entry name" value="PsdUridine_synth_cat_dom_sf"/>
</dbReference>
<protein>
    <recommendedName>
        <fullName evidence="4">Pseudouridine synthase I TruA alpha/beta domain-containing protein</fullName>
    </recommendedName>
</protein>
<comment type="similarity">
    <text evidence="1">Belongs to the tRNA pseudouridine synthase TruA family.</text>
</comment>
<dbReference type="GO" id="GO:0003723">
    <property type="term" value="F:RNA binding"/>
    <property type="evidence" value="ECO:0007669"/>
    <property type="project" value="InterPro"/>
</dbReference>
<dbReference type="PANTHER" id="PTHR11142">
    <property type="entry name" value="PSEUDOURIDYLATE SYNTHASE"/>
    <property type="match status" value="1"/>
</dbReference>
<proteinExistence type="inferred from homology"/>
<name>A0A382FBR8_9ZZZZ</name>
<dbReference type="InterPro" id="IPR020097">
    <property type="entry name" value="PsdUridine_synth_TruA_a/b_dom"/>
</dbReference>
<dbReference type="PANTHER" id="PTHR11142:SF0">
    <property type="entry name" value="TRNA PSEUDOURIDINE SYNTHASE-LIKE 1"/>
    <property type="match status" value="1"/>
</dbReference>
<dbReference type="SUPFAM" id="SSF55120">
    <property type="entry name" value="Pseudouridine synthase"/>
    <property type="match status" value="1"/>
</dbReference>
<dbReference type="Gene3D" id="3.30.70.580">
    <property type="entry name" value="Pseudouridine synthase I, catalytic domain, N-terminal subdomain"/>
    <property type="match status" value="1"/>
</dbReference>
<evidence type="ECO:0000256" key="3">
    <source>
        <dbReference type="ARBA" id="ARBA00023235"/>
    </source>
</evidence>
<feature type="domain" description="Pseudouridine synthase I TruA alpha/beta" evidence="4">
    <location>
        <begin position="109"/>
        <end position="208"/>
    </location>
</feature>
<keyword evidence="2" id="KW-0819">tRNA processing</keyword>
<dbReference type="CDD" id="cd02570">
    <property type="entry name" value="PseudoU_synth_EcTruA"/>
    <property type="match status" value="1"/>
</dbReference>
<sequence length="208" mass="24197">MKKKIILYGSGRTDAGVHALEQSAHFDVKNKIQNIEKIIKSLNFFLNNKMISIINIKKKKINFHARHSAKERIYIYLIQNRLSPSTVNKDREWHIRKKLDINLIKKGSKKLIGTHDFSTFRASNCGAKSPVRTINKIIVSKSKNRIKLKFKSKSFLKNQVRSMVGCLKYLGEKKWNLKKFENIIIKKDRKKVAPPAPAYGLYLEKIIY</sequence>
<evidence type="ECO:0000313" key="5">
    <source>
        <dbReference type="EMBL" id="SVB59557.1"/>
    </source>
</evidence>
<dbReference type="NCBIfam" id="TIGR00071">
    <property type="entry name" value="hisT_truA"/>
    <property type="match status" value="1"/>
</dbReference>
<evidence type="ECO:0000259" key="4">
    <source>
        <dbReference type="Pfam" id="PF01416"/>
    </source>
</evidence>
<dbReference type="InterPro" id="IPR001406">
    <property type="entry name" value="PsdUridine_synth_TruA"/>
</dbReference>
<dbReference type="GO" id="GO:0009982">
    <property type="term" value="F:pseudouridine synthase activity"/>
    <property type="evidence" value="ECO:0007669"/>
    <property type="project" value="InterPro"/>
</dbReference>
<dbReference type="GO" id="GO:0031119">
    <property type="term" value="P:tRNA pseudouridine synthesis"/>
    <property type="evidence" value="ECO:0007669"/>
    <property type="project" value="TreeGrafter"/>
</dbReference>
<keyword evidence="3" id="KW-0413">Isomerase</keyword>
<organism evidence="5">
    <name type="scientific">marine metagenome</name>
    <dbReference type="NCBI Taxonomy" id="408172"/>
    <lineage>
        <taxon>unclassified sequences</taxon>
        <taxon>metagenomes</taxon>
        <taxon>ecological metagenomes</taxon>
    </lineage>
</organism>
<reference evidence="5" key="1">
    <citation type="submission" date="2018-05" db="EMBL/GenBank/DDBJ databases">
        <authorList>
            <person name="Lanie J.A."/>
            <person name="Ng W.-L."/>
            <person name="Kazmierczak K.M."/>
            <person name="Andrzejewski T.M."/>
            <person name="Davidsen T.M."/>
            <person name="Wayne K.J."/>
            <person name="Tettelin H."/>
            <person name="Glass J.I."/>
            <person name="Rusch D."/>
            <person name="Podicherti R."/>
            <person name="Tsui H.-C.T."/>
            <person name="Winkler M.E."/>
        </authorList>
    </citation>
    <scope>NUCLEOTIDE SEQUENCE</scope>
</reference>
<evidence type="ECO:0000256" key="2">
    <source>
        <dbReference type="ARBA" id="ARBA00022694"/>
    </source>
</evidence>
<evidence type="ECO:0000256" key="1">
    <source>
        <dbReference type="ARBA" id="ARBA00009375"/>
    </source>
</evidence>
<dbReference type="Pfam" id="PF01416">
    <property type="entry name" value="PseudoU_synth_1"/>
    <property type="match status" value="1"/>
</dbReference>
<dbReference type="EMBL" id="UINC01048699">
    <property type="protein sequence ID" value="SVB59557.1"/>
    <property type="molecule type" value="Genomic_DNA"/>
</dbReference>